<dbReference type="EMBL" id="MNCJ02000321">
    <property type="protein sequence ID" value="KAF5803441.1"/>
    <property type="molecule type" value="Genomic_DNA"/>
</dbReference>
<organism evidence="1 2">
    <name type="scientific">Helianthus annuus</name>
    <name type="common">Common sunflower</name>
    <dbReference type="NCBI Taxonomy" id="4232"/>
    <lineage>
        <taxon>Eukaryota</taxon>
        <taxon>Viridiplantae</taxon>
        <taxon>Streptophyta</taxon>
        <taxon>Embryophyta</taxon>
        <taxon>Tracheophyta</taxon>
        <taxon>Spermatophyta</taxon>
        <taxon>Magnoliopsida</taxon>
        <taxon>eudicotyledons</taxon>
        <taxon>Gunneridae</taxon>
        <taxon>Pentapetalae</taxon>
        <taxon>asterids</taxon>
        <taxon>campanulids</taxon>
        <taxon>Asterales</taxon>
        <taxon>Asteraceae</taxon>
        <taxon>Asteroideae</taxon>
        <taxon>Heliantheae alliance</taxon>
        <taxon>Heliantheae</taxon>
        <taxon>Helianthus</taxon>
    </lineage>
</organism>
<dbReference type="Gramene" id="mRNA:HanXRQr2_Chr06g0271361">
    <property type="protein sequence ID" value="mRNA:HanXRQr2_Chr06g0271361"/>
    <property type="gene ID" value="HanXRQr2_Chr06g0271361"/>
</dbReference>
<protein>
    <submittedName>
        <fullName evidence="1">Uncharacterized protein</fullName>
    </submittedName>
</protein>
<comment type="caution">
    <text evidence="1">The sequence shown here is derived from an EMBL/GenBank/DDBJ whole genome shotgun (WGS) entry which is preliminary data.</text>
</comment>
<keyword evidence="2" id="KW-1185">Reference proteome</keyword>
<proteinExistence type="predicted"/>
<reference evidence="1" key="1">
    <citation type="journal article" date="2017" name="Nature">
        <title>The sunflower genome provides insights into oil metabolism, flowering and Asterid evolution.</title>
        <authorList>
            <person name="Badouin H."/>
            <person name="Gouzy J."/>
            <person name="Grassa C.J."/>
            <person name="Murat F."/>
            <person name="Staton S.E."/>
            <person name="Cottret L."/>
            <person name="Lelandais-Briere C."/>
            <person name="Owens G.L."/>
            <person name="Carrere S."/>
            <person name="Mayjonade B."/>
            <person name="Legrand L."/>
            <person name="Gill N."/>
            <person name="Kane N.C."/>
            <person name="Bowers J.E."/>
            <person name="Hubner S."/>
            <person name="Bellec A."/>
            <person name="Berard A."/>
            <person name="Berges H."/>
            <person name="Blanchet N."/>
            <person name="Boniface M.C."/>
            <person name="Brunel D."/>
            <person name="Catrice O."/>
            <person name="Chaidir N."/>
            <person name="Claudel C."/>
            <person name="Donnadieu C."/>
            <person name="Faraut T."/>
            <person name="Fievet G."/>
            <person name="Helmstetter N."/>
            <person name="King M."/>
            <person name="Knapp S.J."/>
            <person name="Lai Z."/>
            <person name="Le Paslier M.C."/>
            <person name="Lippi Y."/>
            <person name="Lorenzon L."/>
            <person name="Mandel J.R."/>
            <person name="Marage G."/>
            <person name="Marchand G."/>
            <person name="Marquand E."/>
            <person name="Bret-Mestries E."/>
            <person name="Morien E."/>
            <person name="Nambeesan S."/>
            <person name="Nguyen T."/>
            <person name="Pegot-Espagnet P."/>
            <person name="Pouilly N."/>
            <person name="Raftis F."/>
            <person name="Sallet E."/>
            <person name="Schiex T."/>
            <person name="Thomas J."/>
            <person name="Vandecasteele C."/>
            <person name="Vares D."/>
            <person name="Vear F."/>
            <person name="Vautrin S."/>
            <person name="Crespi M."/>
            <person name="Mangin B."/>
            <person name="Burke J.M."/>
            <person name="Salse J."/>
            <person name="Munos S."/>
            <person name="Vincourt P."/>
            <person name="Rieseberg L.H."/>
            <person name="Langlade N.B."/>
        </authorList>
    </citation>
    <scope>NUCLEOTIDE SEQUENCE</scope>
    <source>
        <tissue evidence="1">Leaves</tissue>
    </source>
</reference>
<dbReference type="Proteomes" id="UP000215914">
    <property type="component" value="Unassembled WGS sequence"/>
</dbReference>
<dbReference type="AlphaFoldDB" id="A0A9K3IUP0"/>
<evidence type="ECO:0000313" key="2">
    <source>
        <dbReference type="Proteomes" id="UP000215914"/>
    </source>
</evidence>
<evidence type="ECO:0000313" key="1">
    <source>
        <dbReference type="EMBL" id="KAF5803441.1"/>
    </source>
</evidence>
<name>A0A9K3IUP0_HELAN</name>
<sequence length="61" mass="6884">MALTEEASQVVRFSRLSWGAYGKAANYQSGPRPIKRPNGPSPSLFGYKYQLQSRFEVMLIC</sequence>
<gene>
    <name evidence="1" type="ORF">HanXRQr2_Chr06g0271361</name>
</gene>
<accession>A0A9K3IUP0</accession>
<reference evidence="1" key="2">
    <citation type="submission" date="2020-06" db="EMBL/GenBank/DDBJ databases">
        <title>Helianthus annuus Genome sequencing and assembly Release 2.</title>
        <authorList>
            <person name="Gouzy J."/>
            <person name="Langlade N."/>
            <person name="Munos S."/>
        </authorList>
    </citation>
    <scope>NUCLEOTIDE SEQUENCE</scope>
    <source>
        <tissue evidence="1">Leaves</tissue>
    </source>
</reference>